<comment type="caution">
    <text evidence="1">The sequence shown here is derived from an EMBL/GenBank/DDBJ whole genome shotgun (WGS) entry which is preliminary data.</text>
</comment>
<proteinExistence type="predicted"/>
<evidence type="ECO:0000313" key="1">
    <source>
        <dbReference type="EMBL" id="KAH8103613.1"/>
    </source>
</evidence>
<dbReference type="AlphaFoldDB" id="A0A8K0UTC2"/>
<sequence length="221" mass="24881">MLPSFHRLSMSPLTSHHHHLLIIVHHLCVSLASFFFSFSLPIPSLHNHHLHLRRSASVSGHHLCVTLTGSSLSFNHVHHHRIISVRCSHVTPSCMHRYFSPDFFSLYPVDKKIMLFSKSSAASLFSLCIHIHIHSALYFMDHISRLSLSPVSLSLRLPSATYLTCTAFFVYECKIVTLSAPPLHCARRSSSRPGFKKNSNSTSSKHSFEFDVIVRGGVAVF</sequence>
<accession>A0A8K0UTC2</accession>
<dbReference type="EMBL" id="JAEVFJ010000007">
    <property type="protein sequence ID" value="KAH8103613.1"/>
    <property type="molecule type" value="Genomic_DNA"/>
</dbReference>
<protein>
    <submittedName>
        <fullName evidence="1">Uncharacterized protein</fullName>
    </submittedName>
</protein>
<gene>
    <name evidence="1" type="ORF">BXZ70DRAFT_742667</name>
</gene>
<dbReference type="Proteomes" id="UP000813824">
    <property type="component" value="Unassembled WGS sequence"/>
</dbReference>
<evidence type="ECO:0000313" key="2">
    <source>
        <dbReference type="Proteomes" id="UP000813824"/>
    </source>
</evidence>
<keyword evidence="2" id="KW-1185">Reference proteome</keyword>
<organism evidence="1 2">
    <name type="scientific">Cristinia sonorae</name>
    <dbReference type="NCBI Taxonomy" id="1940300"/>
    <lineage>
        <taxon>Eukaryota</taxon>
        <taxon>Fungi</taxon>
        <taxon>Dikarya</taxon>
        <taxon>Basidiomycota</taxon>
        <taxon>Agaricomycotina</taxon>
        <taxon>Agaricomycetes</taxon>
        <taxon>Agaricomycetidae</taxon>
        <taxon>Agaricales</taxon>
        <taxon>Pleurotineae</taxon>
        <taxon>Stephanosporaceae</taxon>
        <taxon>Cristinia</taxon>
    </lineage>
</organism>
<name>A0A8K0UTC2_9AGAR</name>
<reference evidence="1" key="1">
    <citation type="journal article" date="2021" name="New Phytol.">
        <title>Evolutionary innovations through gain and loss of genes in the ectomycorrhizal Boletales.</title>
        <authorList>
            <person name="Wu G."/>
            <person name="Miyauchi S."/>
            <person name="Morin E."/>
            <person name="Kuo A."/>
            <person name="Drula E."/>
            <person name="Varga T."/>
            <person name="Kohler A."/>
            <person name="Feng B."/>
            <person name="Cao Y."/>
            <person name="Lipzen A."/>
            <person name="Daum C."/>
            <person name="Hundley H."/>
            <person name="Pangilinan J."/>
            <person name="Johnson J."/>
            <person name="Barry K."/>
            <person name="LaButti K."/>
            <person name="Ng V."/>
            <person name="Ahrendt S."/>
            <person name="Min B."/>
            <person name="Choi I.G."/>
            <person name="Park H."/>
            <person name="Plett J.M."/>
            <person name="Magnuson J."/>
            <person name="Spatafora J.W."/>
            <person name="Nagy L.G."/>
            <person name="Henrissat B."/>
            <person name="Grigoriev I.V."/>
            <person name="Yang Z.L."/>
            <person name="Xu J."/>
            <person name="Martin F.M."/>
        </authorList>
    </citation>
    <scope>NUCLEOTIDE SEQUENCE</scope>
    <source>
        <strain evidence="1">KKN 215</strain>
    </source>
</reference>